<protein>
    <submittedName>
        <fullName evidence="1">Uncharacterized protein</fullName>
    </submittedName>
</protein>
<name>A0A8S5SWB8_9CAUD</name>
<sequence>MNHELNDAVAEFNILYNRQENNFETLMEFVQEYPDTRINIEFVGDVSAPSVVTLRRLNSEVYVRLVEGNNNFQYIKELKEKDCLFFFDAPFCAENYCELDALIAIGVSDIYVSGDLCYNLPEVSKYCHSYGIKLRTVLNRIPNTAFDKGSNPKSMIFRPQDRRVLEHYIDTFEFDCGGYVYDWSEFDVLYHAWFVREHWHGDLAEINKDLTIEYPNDTVFPHFTEYKISCERRCNKRISNRCSKCEQFLEIAETLRDKGVALAE</sequence>
<organism evidence="1">
    <name type="scientific">Siphoviridae sp. ctZHD14</name>
    <dbReference type="NCBI Taxonomy" id="2827891"/>
    <lineage>
        <taxon>Viruses</taxon>
        <taxon>Duplodnaviria</taxon>
        <taxon>Heunggongvirae</taxon>
        <taxon>Uroviricota</taxon>
        <taxon>Caudoviricetes</taxon>
    </lineage>
</organism>
<proteinExistence type="predicted"/>
<dbReference type="EMBL" id="BK032687">
    <property type="protein sequence ID" value="DAF55297.1"/>
    <property type="molecule type" value="Genomic_DNA"/>
</dbReference>
<evidence type="ECO:0000313" key="1">
    <source>
        <dbReference type="EMBL" id="DAF55297.1"/>
    </source>
</evidence>
<reference evidence="1" key="1">
    <citation type="journal article" date="2021" name="Proc. Natl. Acad. Sci. U.S.A.">
        <title>A Catalog of Tens of Thousands of Viruses from Human Metagenomes Reveals Hidden Associations with Chronic Diseases.</title>
        <authorList>
            <person name="Tisza M.J."/>
            <person name="Buck C.B."/>
        </authorList>
    </citation>
    <scope>NUCLEOTIDE SEQUENCE</scope>
    <source>
        <strain evidence="1">CtZHD14</strain>
    </source>
</reference>
<accession>A0A8S5SWB8</accession>